<evidence type="ECO:0000313" key="1">
    <source>
        <dbReference type="EMBL" id="MEQ2457498.1"/>
    </source>
</evidence>
<proteinExistence type="predicted"/>
<protein>
    <submittedName>
        <fullName evidence="1">Uncharacterized protein</fullName>
    </submittedName>
</protein>
<dbReference type="EMBL" id="JBBMFT010000016">
    <property type="protein sequence ID" value="MEQ2457498.1"/>
    <property type="molecule type" value="Genomic_DNA"/>
</dbReference>
<organism evidence="1 2">
    <name type="scientific">Flavonifractor hominis</name>
    <dbReference type="NCBI Taxonomy" id="3133178"/>
    <lineage>
        <taxon>Bacteria</taxon>
        <taxon>Bacillati</taxon>
        <taxon>Bacillota</taxon>
        <taxon>Clostridia</taxon>
        <taxon>Eubacteriales</taxon>
        <taxon>Oscillospiraceae</taxon>
        <taxon>Flavonifractor</taxon>
    </lineage>
</organism>
<dbReference type="Proteomes" id="UP001440599">
    <property type="component" value="Unassembled WGS sequence"/>
</dbReference>
<gene>
    <name evidence="1" type="ORF">WMO45_13300</name>
</gene>
<comment type="caution">
    <text evidence="1">The sequence shown here is derived from an EMBL/GenBank/DDBJ whole genome shotgun (WGS) entry which is preliminary data.</text>
</comment>
<evidence type="ECO:0000313" key="2">
    <source>
        <dbReference type="Proteomes" id="UP001440599"/>
    </source>
</evidence>
<dbReference type="RefSeq" id="WP_349141371.1">
    <property type="nucleotide sequence ID" value="NZ_JBBMFT010000016.1"/>
</dbReference>
<reference evidence="1 2" key="1">
    <citation type="submission" date="2024-03" db="EMBL/GenBank/DDBJ databases">
        <title>Human intestinal bacterial collection.</title>
        <authorList>
            <person name="Pauvert C."/>
            <person name="Hitch T.C.A."/>
            <person name="Clavel T."/>
        </authorList>
    </citation>
    <scope>NUCLEOTIDE SEQUENCE [LARGE SCALE GENOMIC DNA]</scope>
    <source>
        <strain evidence="1 2">CLA-AP-H34</strain>
    </source>
</reference>
<name>A0ABV1ESC4_9FIRM</name>
<keyword evidence="2" id="KW-1185">Reference proteome</keyword>
<sequence length="42" mass="4808">MGKQILMKILYFRQICSKRKKDPSETIAIPGDSLESNQRLLG</sequence>
<accession>A0ABV1ESC4</accession>